<dbReference type="SMART" id="SM00471">
    <property type="entry name" value="HDc"/>
    <property type="match status" value="1"/>
</dbReference>
<dbReference type="Pfam" id="PF12917">
    <property type="entry name" value="YfbR-like"/>
    <property type="match status" value="1"/>
</dbReference>
<evidence type="ECO:0000256" key="1">
    <source>
        <dbReference type="ARBA" id="ARBA00022801"/>
    </source>
</evidence>
<dbReference type="EC" id="3.1.3.89" evidence="3"/>
<evidence type="ECO:0000259" key="2">
    <source>
        <dbReference type="SMART" id="SM00471"/>
    </source>
</evidence>
<dbReference type="NCBIfam" id="NF003009">
    <property type="entry name" value="PRK03826.1"/>
    <property type="match status" value="1"/>
</dbReference>
<organism evidence="3 4">
    <name type="scientific">Candidatus Merdivicinus excrementipullorum</name>
    <dbReference type="NCBI Taxonomy" id="2840867"/>
    <lineage>
        <taxon>Bacteria</taxon>
        <taxon>Bacillati</taxon>
        <taxon>Bacillota</taxon>
        <taxon>Clostridia</taxon>
        <taxon>Eubacteriales</taxon>
        <taxon>Oscillospiraceae</taxon>
        <taxon>Oscillospiraceae incertae sedis</taxon>
        <taxon>Candidatus Merdivicinus</taxon>
    </lineage>
</organism>
<protein>
    <submittedName>
        <fullName evidence="3">5'-deoxynucleotidase</fullName>
        <ecNumber evidence="3">3.1.3.89</ecNumber>
    </submittedName>
</protein>
<dbReference type="PANTHER" id="PTHR11845">
    <property type="entry name" value="5'-DEOXYNUCLEOTIDASE HDDC2"/>
    <property type="match status" value="1"/>
</dbReference>
<keyword evidence="1 3" id="KW-0378">Hydrolase</keyword>
<sequence length="192" mass="22060">MESSFFALILRMKHIHRWGLMRNTVRDDLSQHSFDTAIFAHALCTIGNVRLGKNLDAERCALLALFHDAGEIITGDMPTPIKYRSKALHDLYKEVEKEAVLELVERLPADLQPAYREIFSPGEEDAPLLPYLKAADKLSAYIKCIQEVESGNREFESALVYQEEALKNMKLPEVEIFLREFLPAFRQDLDHQ</sequence>
<dbReference type="InterPro" id="IPR039356">
    <property type="entry name" value="YfbR/HDDC2"/>
</dbReference>
<comment type="caution">
    <text evidence="3">The sequence shown here is derived from an EMBL/GenBank/DDBJ whole genome shotgun (WGS) entry which is preliminary data.</text>
</comment>
<dbReference type="EMBL" id="DVJP01000018">
    <property type="protein sequence ID" value="HIS75589.1"/>
    <property type="molecule type" value="Genomic_DNA"/>
</dbReference>
<dbReference type="SUPFAM" id="SSF109604">
    <property type="entry name" value="HD-domain/PDEase-like"/>
    <property type="match status" value="1"/>
</dbReference>
<proteinExistence type="predicted"/>
<dbReference type="GO" id="GO:0005737">
    <property type="term" value="C:cytoplasm"/>
    <property type="evidence" value="ECO:0007669"/>
    <property type="project" value="TreeGrafter"/>
</dbReference>
<evidence type="ECO:0000313" key="3">
    <source>
        <dbReference type="EMBL" id="HIS75589.1"/>
    </source>
</evidence>
<dbReference type="Gene3D" id="1.10.3210.10">
    <property type="entry name" value="Hypothetical protein af1432"/>
    <property type="match status" value="1"/>
</dbReference>
<dbReference type="InterPro" id="IPR003607">
    <property type="entry name" value="HD/PDEase_dom"/>
</dbReference>
<name>A0A9D1FKW4_9FIRM</name>
<dbReference type="Proteomes" id="UP000824002">
    <property type="component" value="Unassembled WGS sequence"/>
</dbReference>
<dbReference type="AlphaFoldDB" id="A0A9D1FKW4"/>
<feature type="domain" description="HD/PDEase" evidence="2">
    <location>
        <begin position="25"/>
        <end position="150"/>
    </location>
</feature>
<reference evidence="3" key="1">
    <citation type="submission" date="2020-10" db="EMBL/GenBank/DDBJ databases">
        <authorList>
            <person name="Gilroy R."/>
        </authorList>
    </citation>
    <scope>NUCLEOTIDE SEQUENCE</scope>
    <source>
        <strain evidence="3">CHK199-13235</strain>
    </source>
</reference>
<reference evidence="3" key="2">
    <citation type="journal article" date="2021" name="PeerJ">
        <title>Extensive microbial diversity within the chicken gut microbiome revealed by metagenomics and culture.</title>
        <authorList>
            <person name="Gilroy R."/>
            <person name="Ravi A."/>
            <person name="Getino M."/>
            <person name="Pursley I."/>
            <person name="Horton D.L."/>
            <person name="Alikhan N.F."/>
            <person name="Baker D."/>
            <person name="Gharbi K."/>
            <person name="Hall N."/>
            <person name="Watson M."/>
            <person name="Adriaenssens E.M."/>
            <person name="Foster-Nyarko E."/>
            <person name="Jarju S."/>
            <person name="Secka A."/>
            <person name="Antonio M."/>
            <person name="Oren A."/>
            <person name="Chaudhuri R.R."/>
            <person name="La Ragione R."/>
            <person name="Hildebrand F."/>
            <person name="Pallen M.J."/>
        </authorList>
    </citation>
    <scope>NUCLEOTIDE SEQUENCE</scope>
    <source>
        <strain evidence="3">CHK199-13235</strain>
    </source>
</reference>
<accession>A0A9D1FKW4</accession>
<gene>
    <name evidence="3" type="primary">yfbR</name>
    <name evidence="3" type="ORF">IAB51_02155</name>
</gene>
<evidence type="ECO:0000313" key="4">
    <source>
        <dbReference type="Proteomes" id="UP000824002"/>
    </source>
</evidence>
<dbReference type="PANTHER" id="PTHR11845:SF13">
    <property type="entry name" value="5'-DEOXYNUCLEOTIDASE HDDC2"/>
    <property type="match status" value="1"/>
</dbReference>
<dbReference type="GO" id="GO:0002953">
    <property type="term" value="F:5'-deoxynucleotidase activity"/>
    <property type="evidence" value="ECO:0007669"/>
    <property type="project" value="UniProtKB-EC"/>
</dbReference>